<reference evidence="1" key="1">
    <citation type="journal article" date="2021" name="Proc. Natl. Acad. Sci. U.S.A.">
        <title>A Catalog of Tens of Thousands of Viruses from Human Metagenomes Reveals Hidden Associations with Chronic Diseases.</title>
        <authorList>
            <person name="Tisza M.J."/>
            <person name="Buck C.B."/>
        </authorList>
    </citation>
    <scope>NUCLEOTIDE SEQUENCE</scope>
    <source>
        <strain evidence="1">Ct8Lf7</strain>
    </source>
</reference>
<accession>A0A8S5S0R6</accession>
<organism evidence="1">
    <name type="scientific">Podoviridae sp. ct8Lf7</name>
    <dbReference type="NCBI Taxonomy" id="2827723"/>
    <lineage>
        <taxon>Viruses</taxon>
        <taxon>Duplodnaviria</taxon>
        <taxon>Heunggongvirae</taxon>
        <taxon>Uroviricota</taxon>
        <taxon>Caudoviricetes</taxon>
    </lineage>
</organism>
<protein>
    <submittedName>
        <fullName evidence="1">Uncharacterized protein</fullName>
    </submittedName>
</protein>
<name>A0A8S5S0R6_9CAUD</name>
<evidence type="ECO:0000313" key="1">
    <source>
        <dbReference type="EMBL" id="DAF44371.1"/>
    </source>
</evidence>
<sequence length="37" mass="3875">MKCLYNKADIGIGIADSIVRIEIAKPGIGPIISVAAY</sequence>
<dbReference type="EMBL" id="BK032511">
    <property type="protein sequence ID" value="DAF44371.1"/>
    <property type="molecule type" value="Genomic_DNA"/>
</dbReference>
<proteinExistence type="predicted"/>